<name>A0A4R2M3R3_RUBGE</name>
<comment type="caution">
    <text evidence="1">The sequence shown here is derived from an EMBL/GenBank/DDBJ whole genome shotgun (WGS) entry which is preliminary data.</text>
</comment>
<dbReference type="AlphaFoldDB" id="A0A4R2M3R3"/>
<evidence type="ECO:0000313" key="1">
    <source>
        <dbReference type="EMBL" id="TCO96865.1"/>
    </source>
</evidence>
<sequence length="75" mass="8167">MINEWGYPKIGVVVAECPSAGHDVVMLDYTQCGPQGEPRVVHVETESDPPHVTVLASSFAHFLAGLYVHHPQDEA</sequence>
<dbReference type="InterPro" id="IPR037883">
    <property type="entry name" value="Knr4/Smi1-like_sf"/>
</dbReference>
<evidence type="ECO:0000313" key="2">
    <source>
        <dbReference type="Proteomes" id="UP000295106"/>
    </source>
</evidence>
<dbReference type="Proteomes" id="UP000295106">
    <property type="component" value="Unassembled WGS sequence"/>
</dbReference>
<accession>A0A4R2M3R3</accession>
<dbReference type="SUPFAM" id="SSF160631">
    <property type="entry name" value="SMI1/KNR4-like"/>
    <property type="match status" value="1"/>
</dbReference>
<reference evidence="1 2" key="1">
    <citation type="submission" date="2019-03" db="EMBL/GenBank/DDBJ databases">
        <title>Genomic Encyclopedia of Type Strains, Phase IV (KMG-IV): sequencing the most valuable type-strain genomes for metagenomic binning, comparative biology and taxonomic classification.</title>
        <authorList>
            <person name="Goeker M."/>
        </authorList>
    </citation>
    <scope>NUCLEOTIDE SEQUENCE [LARGE SCALE GENOMIC DNA]</scope>
    <source>
        <strain evidence="1 2">DSM 1709</strain>
    </source>
</reference>
<organism evidence="1 2">
    <name type="scientific">Rubrivivax gelatinosus</name>
    <name type="common">Rhodocyclus gelatinosus</name>
    <name type="synonym">Rhodopseudomonas gelatinosa</name>
    <dbReference type="NCBI Taxonomy" id="28068"/>
    <lineage>
        <taxon>Bacteria</taxon>
        <taxon>Pseudomonadati</taxon>
        <taxon>Pseudomonadota</taxon>
        <taxon>Betaproteobacteria</taxon>
        <taxon>Burkholderiales</taxon>
        <taxon>Sphaerotilaceae</taxon>
        <taxon>Rubrivivax</taxon>
    </lineage>
</organism>
<dbReference type="Gene3D" id="3.40.1580.10">
    <property type="entry name" value="SMI1/KNR4-like"/>
    <property type="match status" value="1"/>
</dbReference>
<proteinExistence type="predicted"/>
<gene>
    <name evidence="1" type="ORF">EV684_1282</name>
</gene>
<dbReference type="EMBL" id="SLXD01000028">
    <property type="protein sequence ID" value="TCO96865.1"/>
    <property type="molecule type" value="Genomic_DNA"/>
</dbReference>
<protein>
    <submittedName>
        <fullName evidence="1">SUKH superfamily protein</fullName>
    </submittedName>
</protein>